<feature type="domain" description="Deoxyribonuclease NucA/NucB" evidence="3">
    <location>
        <begin position="326"/>
        <end position="424"/>
    </location>
</feature>
<dbReference type="RefSeq" id="WP_274042036.1">
    <property type="nucleotide sequence ID" value="NZ_JANCPR020000021.1"/>
</dbReference>
<keyword evidence="5" id="KW-1185">Reference proteome</keyword>
<evidence type="ECO:0000313" key="5">
    <source>
        <dbReference type="Proteomes" id="UP001214441"/>
    </source>
</evidence>
<comment type="caution">
    <text evidence="4">The sequence shown here is derived from an EMBL/GenBank/DDBJ whole genome shotgun (WGS) entry which is preliminary data.</text>
</comment>
<accession>A0ABT6ZZL4</accession>
<feature type="region of interest" description="Disordered" evidence="1">
    <location>
        <begin position="352"/>
        <end position="372"/>
    </location>
</feature>
<feature type="signal peptide" evidence="2">
    <location>
        <begin position="1"/>
        <end position="23"/>
    </location>
</feature>
<feature type="compositionally biased region" description="Basic and acidic residues" evidence="1">
    <location>
        <begin position="78"/>
        <end position="93"/>
    </location>
</feature>
<evidence type="ECO:0000256" key="1">
    <source>
        <dbReference type="SAM" id="MobiDB-lite"/>
    </source>
</evidence>
<reference evidence="4 5" key="1">
    <citation type="submission" date="2023-05" db="EMBL/GenBank/DDBJ databases">
        <title>Streptantibioticus silvisoli sp. nov., acidotolerant actinomycetes 1 from pine litter.</title>
        <authorList>
            <person name="Swiecimska M."/>
            <person name="Golinska P."/>
            <person name="Sangal V."/>
            <person name="Wachnowicz B."/>
            <person name="Goodfellow M."/>
        </authorList>
    </citation>
    <scope>NUCLEOTIDE SEQUENCE [LARGE SCALE GENOMIC DNA]</scope>
    <source>
        <strain evidence="4 5">DSM 42109</strain>
    </source>
</reference>
<sequence length="428" mass="46783">MKRILAAVGVAATICLLVPTSQAAGAGERPEPTPTASATPEQPGGPIKETDGCKAQEKAAQRRAVQGDDQQVCIRPSTPDEARQTQPRALERKLEDHRPKDYVPIPEWCWDHALDGWWVNREHACKISSKTAIVRQFPTWKKIGEIYFLEINYAYTDASAPTWGNQIVVDKSGGWGAIEGARVQGFAACSGQCKVGEGKFPSQLLSKEKVSYGEWLLDSTVSAGQRGNGSNVPGYYITVPGAIPSPPEFDATETIRCDDELRPSKGPGCVVPSYEPPWAVSLSGQWKNFARHVRDAQKSGLPGAYPDGEPLTRLRDRADIRRNGDRACPQEGAGGYPRPTGYSCDEYPFRSTHQGAYTQSPPPQPPAPGRTFDWCQINQLGSGTGAKGWSACMIPATENSEAGREGLRPFYEDNRVLAKDEFHVWIVE</sequence>
<feature type="chain" id="PRO_5046902496" description="Deoxyribonuclease NucA/NucB domain-containing protein" evidence="2">
    <location>
        <begin position="24"/>
        <end position="428"/>
    </location>
</feature>
<proteinExistence type="predicted"/>
<organism evidence="4 5">
    <name type="scientific">Streptomyces iconiensis</name>
    <dbReference type="NCBI Taxonomy" id="1384038"/>
    <lineage>
        <taxon>Bacteria</taxon>
        <taxon>Bacillati</taxon>
        <taxon>Actinomycetota</taxon>
        <taxon>Actinomycetes</taxon>
        <taxon>Kitasatosporales</taxon>
        <taxon>Streptomycetaceae</taxon>
        <taxon>Streptomyces</taxon>
    </lineage>
</organism>
<evidence type="ECO:0000259" key="3">
    <source>
        <dbReference type="Pfam" id="PF14040"/>
    </source>
</evidence>
<keyword evidence="2" id="KW-0732">Signal</keyword>
<evidence type="ECO:0000256" key="2">
    <source>
        <dbReference type="SAM" id="SignalP"/>
    </source>
</evidence>
<evidence type="ECO:0000313" key="4">
    <source>
        <dbReference type="EMBL" id="MDJ1134515.1"/>
    </source>
</evidence>
<dbReference type="InterPro" id="IPR029476">
    <property type="entry name" value="DNase_NucA_NucB"/>
</dbReference>
<protein>
    <recommendedName>
        <fullName evidence="3">Deoxyribonuclease NucA/NucB domain-containing protein</fullName>
    </recommendedName>
</protein>
<dbReference type="Proteomes" id="UP001214441">
    <property type="component" value="Unassembled WGS sequence"/>
</dbReference>
<dbReference type="Pfam" id="PF14040">
    <property type="entry name" value="DNase_NucA_NucB"/>
    <property type="match status" value="1"/>
</dbReference>
<gene>
    <name evidence="4" type="ORF">NMN56_021625</name>
</gene>
<feature type="compositionally biased region" description="Basic and acidic residues" evidence="1">
    <location>
        <begin position="48"/>
        <end position="60"/>
    </location>
</feature>
<feature type="region of interest" description="Disordered" evidence="1">
    <location>
        <begin position="23"/>
        <end position="93"/>
    </location>
</feature>
<dbReference type="EMBL" id="JANCPR020000021">
    <property type="protein sequence ID" value="MDJ1134515.1"/>
    <property type="molecule type" value="Genomic_DNA"/>
</dbReference>
<name>A0ABT6ZZL4_9ACTN</name>